<dbReference type="InterPro" id="IPR037038">
    <property type="entry name" value="HepT-like_sf"/>
</dbReference>
<keyword evidence="5" id="KW-0378">Hydrolase</keyword>
<dbReference type="InterPro" id="IPR051813">
    <property type="entry name" value="HepT_RNase_toxin"/>
</dbReference>
<dbReference type="GO" id="GO:0004540">
    <property type="term" value="F:RNA nuclease activity"/>
    <property type="evidence" value="ECO:0007669"/>
    <property type="project" value="InterPro"/>
</dbReference>
<dbReference type="Pfam" id="PF01934">
    <property type="entry name" value="HepT-like"/>
    <property type="match status" value="1"/>
</dbReference>
<comment type="similarity">
    <text evidence="6">Belongs to the HepT RNase toxin family.</text>
</comment>
<evidence type="ECO:0000313" key="7">
    <source>
        <dbReference type="EMBL" id="GCE08103.1"/>
    </source>
</evidence>
<evidence type="ECO:0000256" key="6">
    <source>
        <dbReference type="ARBA" id="ARBA00024207"/>
    </source>
</evidence>
<evidence type="ECO:0000256" key="2">
    <source>
        <dbReference type="ARBA" id="ARBA00022649"/>
    </source>
</evidence>
<reference evidence="8" key="1">
    <citation type="submission" date="2018-12" db="EMBL/GenBank/DDBJ databases">
        <title>Tengunoibacter tsumagoiensis gen. nov., sp. nov., Dictyobacter kobayashii sp. nov., D. alpinus sp. nov., and D. joshuensis sp. nov. and description of Dictyobacteraceae fam. nov. within the order Ktedonobacterales isolated from Tengu-no-mugimeshi.</title>
        <authorList>
            <person name="Wang C.M."/>
            <person name="Zheng Y."/>
            <person name="Sakai Y."/>
            <person name="Toyoda A."/>
            <person name="Minakuchi Y."/>
            <person name="Abe K."/>
            <person name="Yokota A."/>
            <person name="Yabe S."/>
        </authorList>
    </citation>
    <scope>NUCLEOTIDE SEQUENCE [LARGE SCALE GENOMIC DNA]</scope>
    <source>
        <strain evidence="8">S-27</strain>
    </source>
</reference>
<proteinExistence type="inferred from homology"/>
<dbReference type="GO" id="GO:0110001">
    <property type="term" value="C:toxin-antitoxin complex"/>
    <property type="evidence" value="ECO:0007669"/>
    <property type="project" value="InterPro"/>
</dbReference>
<evidence type="ECO:0000256" key="4">
    <source>
        <dbReference type="ARBA" id="ARBA00022741"/>
    </source>
</evidence>
<dbReference type="GO" id="GO:0016787">
    <property type="term" value="F:hydrolase activity"/>
    <property type="evidence" value="ECO:0007669"/>
    <property type="project" value="UniProtKB-KW"/>
</dbReference>
<dbReference type="InterPro" id="IPR008201">
    <property type="entry name" value="HepT-like"/>
</dbReference>
<protein>
    <submittedName>
        <fullName evidence="7">DUF86 domain-containing protein</fullName>
    </submittedName>
</protein>
<dbReference type="Gene3D" id="1.20.120.580">
    <property type="entry name" value="bsu32300-like"/>
    <property type="match status" value="1"/>
</dbReference>
<dbReference type="PANTHER" id="PTHR34139">
    <property type="entry name" value="UPF0331 PROTEIN MJ0127"/>
    <property type="match status" value="1"/>
</dbReference>
<gene>
    <name evidence="7" type="ORF">KDAU_54320</name>
</gene>
<accession>A0A401ZMM2</accession>
<keyword evidence="1" id="KW-0597">Phosphoprotein</keyword>
<name>A0A401ZMM2_9CHLR</name>
<evidence type="ECO:0000256" key="1">
    <source>
        <dbReference type="ARBA" id="ARBA00022553"/>
    </source>
</evidence>
<keyword evidence="3" id="KW-0540">Nuclease</keyword>
<dbReference type="PANTHER" id="PTHR34139:SF1">
    <property type="entry name" value="RNASE MJ1380-RELATED"/>
    <property type="match status" value="1"/>
</dbReference>
<dbReference type="Proteomes" id="UP000287224">
    <property type="component" value="Unassembled WGS sequence"/>
</dbReference>
<evidence type="ECO:0000313" key="8">
    <source>
        <dbReference type="Proteomes" id="UP000287224"/>
    </source>
</evidence>
<dbReference type="AlphaFoldDB" id="A0A401ZMM2"/>
<keyword evidence="8" id="KW-1185">Reference proteome</keyword>
<dbReference type="OrthoDB" id="159782at2"/>
<keyword evidence="4" id="KW-0547">Nucleotide-binding</keyword>
<dbReference type="GO" id="GO:0000166">
    <property type="term" value="F:nucleotide binding"/>
    <property type="evidence" value="ECO:0007669"/>
    <property type="project" value="UniProtKB-KW"/>
</dbReference>
<organism evidence="7 8">
    <name type="scientific">Dictyobacter aurantiacus</name>
    <dbReference type="NCBI Taxonomy" id="1936993"/>
    <lineage>
        <taxon>Bacteria</taxon>
        <taxon>Bacillati</taxon>
        <taxon>Chloroflexota</taxon>
        <taxon>Ktedonobacteria</taxon>
        <taxon>Ktedonobacterales</taxon>
        <taxon>Dictyobacteraceae</taxon>
        <taxon>Dictyobacter</taxon>
    </lineage>
</organism>
<dbReference type="RefSeq" id="WP_126600422.1">
    <property type="nucleotide sequence ID" value="NZ_BIFQ01000002.1"/>
</dbReference>
<dbReference type="EMBL" id="BIFQ01000002">
    <property type="protein sequence ID" value="GCE08103.1"/>
    <property type="molecule type" value="Genomic_DNA"/>
</dbReference>
<evidence type="ECO:0000256" key="5">
    <source>
        <dbReference type="ARBA" id="ARBA00022801"/>
    </source>
</evidence>
<comment type="caution">
    <text evidence="7">The sequence shown here is derived from an EMBL/GenBank/DDBJ whole genome shotgun (WGS) entry which is preliminary data.</text>
</comment>
<sequence length="111" mass="13143">MMSVMERLRDMQEAIERIEKYTKTGRTSFDQDELIQIWVIHHLEIIGEAARAIPQEFRNSHPEIPWRQISGMRNILIHMYFGVDRDLVWTVIEHDLPSLKSPMKALLAEDE</sequence>
<keyword evidence="2" id="KW-1277">Toxin-antitoxin system</keyword>
<evidence type="ECO:0000256" key="3">
    <source>
        <dbReference type="ARBA" id="ARBA00022722"/>
    </source>
</evidence>